<dbReference type="Pfam" id="PF08814">
    <property type="entry name" value="XisH"/>
    <property type="match status" value="1"/>
</dbReference>
<gene>
    <name evidence="1" type="ORF">NIES37_64870</name>
</gene>
<sequence length="138" mass="15958">MPAKDIYHDTVKLSLIKDGWTITHDPLLLQYGTKDLFVDLGAEKILAAERSGDKIAVEIKSFISPSPMNDLEKAIGQYILYKNILEEIEKDRLLYLAVTNIVYKDIFAEPIGKLVMQKNHLRLMIFNSHRQEIEEWIN</sequence>
<dbReference type="InterPro" id="IPR011856">
    <property type="entry name" value="tRNA_endonuc-like_dom_sf"/>
</dbReference>
<dbReference type="EMBL" id="AP018248">
    <property type="protein sequence ID" value="BAZ02474.1"/>
    <property type="molecule type" value="Genomic_DNA"/>
</dbReference>
<evidence type="ECO:0000313" key="1">
    <source>
        <dbReference type="EMBL" id="BAZ02474.1"/>
    </source>
</evidence>
<reference evidence="1 2" key="1">
    <citation type="submission" date="2017-06" db="EMBL/GenBank/DDBJ databases">
        <title>Genome sequencing of cyanobaciteial culture collection at National Institute for Environmental Studies (NIES).</title>
        <authorList>
            <person name="Hirose Y."/>
            <person name="Shimura Y."/>
            <person name="Fujisawa T."/>
            <person name="Nakamura Y."/>
            <person name="Kawachi M."/>
        </authorList>
    </citation>
    <scope>NUCLEOTIDE SEQUENCE [LARGE SCALE GENOMIC DNA]</scope>
    <source>
        <strain evidence="1 2">NIES-37</strain>
    </source>
</reference>
<protein>
    <submittedName>
        <fullName evidence="1">XisH protein</fullName>
    </submittedName>
</protein>
<organism evidence="1 2">
    <name type="scientific">Tolypothrix tenuis PCC 7101</name>
    <dbReference type="NCBI Taxonomy" id="231146"/>
    <lineage>
        <taxon>Bacteria</taxon>
        <taxon>Bacillati</taxon>
        <taxon>Cyanobacteriota</taxon>
        <taxon>Cyanophyceae</taxon>
        <taxon>Nostocales</taxon>
        <taxon>Tolypothrichaceae</taxon>
        <taxon>Tolypothrix</taxon>
    </lineage>
</organism>
<dbReference type="GO" id="GO:0003676">
    <property type="term" value="F:nucleic acid binding"/>
    <property type="evidence" value="ECO:0007669"/>
    <property type="project" value="InterPro"/>
</dbReference>
<evidence type="ECO:0000313" key="2">
    <source>
        <dbReference type="Proteomes" id="UP000218785"/>
    </source>
</evidence>
<dbReference type="SUPFAM" id="SSF52980">
    <property type="entry name" value="Restriction endonuclease-like"/>
    <property type="match status" value="1"/>
</dbReference>
<keyword evidence="2" id="KW-1185">Reference proteome</keyword>
<name>A0A1Z4N9T0_9CYAN</name>
<dbReference type="Gene3D" id="3.40.1350.10">
    <property type="match status" value="1"/>
</dbReference>
<dbReference type="KEGG" id="ttq:NIES37_64870"/>
<dbReference type="InterPro" id="IPR011335">
    <property type="entry name" value="Restrct_endonuc-II-like"/>
</dbReference>
<dbReference type="AlphaFoldDB" id="A0A1Z4N9T0"/>
<dbReference type="InterPro" id="IPR014919">
    <property type="entry name" value="XisH"/>
</dbReference>
<proteinExistence type="predicted"/>
<dbReference type="Proteomes" id="UP000218785">
    <property type="component" value="Chromosome"/>
</dbReference>
<dbReference type="CDD" id="cd22366">
    <property type="entry name" value="XisH-like"/>
    <property type="match status" value="1"/>
</dbReference>
<accession>A0A1Z4N9T0</accession>
<dbReference type="RefSeq" id="WP_096582736.1">
    <property type="nucleotide sequence ID" value="NZ_CAWNJS010000001.1"/>
</dbReference>